<name>A0ABT4ARD9_9BACT</name>
<dbReference type="InterPro" id="IPR019734">
    <property type="entry name" value="TPR_rpt"/>
</dbReference>
<dbReference type="EMBL" id="JAPNKA010000001">
    <property type="protein sequence ID" value="MCY1083719.1"/>
    <property type="molecule type" value="Genomic_DNA"/>
</dbReference>
<evidence type="ECO:0000313" key="3">
    <source>
        <dbReference type="EMBL" id="MCY1083719.1"/>
    </source>
</evidence>
<reference evidence="3 4" key="1">
    <citation type="submission" date="2022-11" db="EMBL/GenBank/DDBJ databases">
        <title>Minimal conservation of predation-associated metabolite biosynthetic gene clusters underscores biosynthetic potential of Myxococcota including descriptions for ten novel species: Archangium lansinium sp. nov., Myxococcus landrumus sp. nov., Nannocystis bai.</title>
        <authorList>
            <person name="Ahearne A."/>
            <person name="Stevens C."/>
            <person name="Phillips K."/>
        </authorList>
    </citation>
    <scope>NUCLEOTIDE SEQUENCE [LARGE SCALE GENOMIC DNA]</scope>
    <source>
        <strain evidence="3 4">MIWBW</strain>
    </source>
</reference>
<dbReference type="PANTHER" id="PTHR44858:SF1">
    <property type="entry name" value="UDP-N-ACETYLGLUCOSAMINE--PEPTIDE N-ACETYLGLUCOSAMINYLTRANSFERASE SPINDLY-RELATED"/>
    <property type="match status" value="1"/>
</dbReference>
<accession>A0ABT4ARD9</accession>
<gene>
    <name evidence="3" type="ORF">OV287_55700</name>
</gene>
<dbReference type="SUPFAM" id="SSF48452">
    <property type="entry name" value="TPR-like"/>
    <property type="match status" value="1"/>
</dbReference>
<keyword evidence="4" id="KW-1185">Reference proteome</keyword>
<dbReference type="Proteomes" id="UP001207654">
    <property type="component" value="Unassembled WGS sequence"/>
</dbReference>
<dbReference type="InterPro" id="IPR050498">
    <property type="entry name" value="Ycf3"/>
</dbReference>
<dbReference type="InterPro" id="IPR011990">
    <property type="entry name" value="TPR-like_helical_dom_sf"/>
</dbReference>
<dbReference type="Gene3D" id="1.25.40.10">
    <property type="entry name" value="Tetratricopeptide repeat domain"/>
    <property type="match status" value="1"/>
</dbReference>
<evidence type="ECO:0000313" key="4">
    <source>
        <dbReference type="Proteomes" id="UP001207654"/>
    </source>
</evidence>
<dbReference type="RefSeq" id="WP_267542241.1">
    <property type="nucleotide sequence ID" value="NZ_JAPNKA010000001.1"/>
</dbReference>
<sequence length="241" mass="26801">MTERNGREAWPPELTELLRKVDKLRRSGRHTEALSRMRQLTETYPRQVRVLLEMGLTLGIWGSAPAEALPWYERALELAPGHASAQLHRALSLARLGRHAEAVADFNALEAGSFRKALVLHMKRAESLEVLCRHAEAERDWTLALAEEPGNPWLLHQRASVRARLGRLEEAVRDITDSLAASAREGEPVDAELLRDRGVLRARLGDTAGARADFEAGLAALREGDPPGLADDLRNRLQELA</sequence>
<dbReference type="PANTHER" id="PTHR44858">
    <property type="entry name" value="TETRATRICOPEPTIDE REPEAT PROTEIN 6"/>
    <property type="match status" value="1"/>
</dbReference>
<keyword evidence="2" id="KW-0802">TPR repeat</keyword>
<keyword evidence="1" id="KW-0677">Repeat</keyword>
<comment type="caution">
    <text evidence="3">The sequence shown here is derived from an EMBL/GenBank/DDBJ whole genome shotgun (WGS) entry which is preliminary data.</text>
</comment>
<protein>
    <submittedName>
        <fullName evidence="3">Tetratricopeptide repeat protein</fullName>
    </submittedName>
</protein>
<proteinExistence type="predicted"/>
<dbReference type="Pfam" id="PF13432">
    <property type="entry name" value="TPR_16"/>
    <property type="match status" value="2"/>
</dbReference>
<dbReference type="SMART" id="SM00028">
    <property type="entry name" value="TPR"/>
    <property type="match status" value="5"/>
</dbReference>
<organism evidence="3 4">
    <name type="scientific">Archangium lansingense</name>
    <dbReference type="NCBI Taxonomy" id="2995310"/>
    <lineage>
        <taxon>Bacteria</taxon>
        <taxon>Pseudomonadati</taxon>
        <taxon>Myxococcota</taxon>
        <taxon>Myxococcia</taxon>
        <taxon>Myxococcales</taxon>
        <taxon>Cystobacterineae</taxon>
        <taxon>Archangiaceae</taxon>
        <taxon>Archangium</taxon>
    </lineage>
</organism>
<evidence type="ECO:0000256" key="1">
    <source>
        <dbReference type="ARBA" id="ARBA00022737"/>
    </source>
</evidence>
<evidence type="ECO:0000256" key="2">
    <source>
        <dbReference type="ARBA" id="ARBA00022803"/>
    </source>
</evidence>